<dbReference type="RefSeq" id="WP_105726963.1">
    <property type="nucleotide sequence ID" value="NZ_PVBS01000002.1"/>
</dbReference>
<keyword evidence="5 15" id="KW-0004">4Fe-4S</keyword>
<dbReference type="Gene3D" id="1.10.10.920">
    <property type="match status" value="1"/>
</dbReference>
<evidence type="ECO:0000256" key="6">
    <source>
        <dbReference type="ARBA" id="ARBA00022490"/>
    </source>
</evidence>
<dbReference type="OrthoDB" id="9808022at2"/>
<name>A0A2S9JNQ9_9SPHI</name>
<dbReference type="GO" id="GO:0006782">
    <property type="term" value="P:protoporphyrinogen IX biosynthetic process"/>
    <property type="evidence" value="ECO:0007669"/>
    <property type="project" value="UniProtKB-UniPathway"/>
</dbReference>
<keyword evidence="10 15" id="KW-0408">Iron</keyword>
<dbReference type="SFLD" id="SFLDG01065">
    <property type="entry name" value="anaerobic_coproporphyrinogen-I"/>
    <property type="match status" value="1"/>
</dbReference>
<evidence type="ECO:0000256" key="3">
    <source>
        <dbReference type="ARBA" id="ARBA00005493"/>
    </source>
</evidence>
<evidence type="ECO:0000256" key="1">
    <source>
        <dbReference type="ARBA" id="ARBA00004496"/>
    </source>
</evidence>
<evidence type="ECO:0000256" key="8">
    <source>
        <dbReference type="ARBA" id="ARBA00022723"/>
    </source>
</evidence>
<dbReference type="GO" id="GO:0005737">
    <property type="term" value="C:cytoplasm"/>
    <property type="evidence" value="ECO:0007669"/>
    <property type="project" value="UniProtKB-SubCell"/>
</dbReference>
<evidence type="ECO:0000256" key="12">
    <source>
        <dbReference type="ARBA" id="ARBA00023244"/>
    </source>
</evidence>
<organism evidence="19 20">
    <name type="scientific">Sphingobacterium gobiense</name>
    <dbReference type="NCBI Taxonomy" id="1382456"/>
    <lineage>
        <taxon>Bacteria</taxon>
        <taxon>Pseudomonadati</taxon>
        <taxon>Bacteroidota</taxon>
        <taxon>Sphingobacteriia</taxon>
        <taxon>Sphingobacteriales</taxon>
        <taxon>Sphingobacteriaceae</taxon>
        <taxon>Sphingobacterium</taxon>
    </lineage>
</organism>
<evidence type="ECO:0000256" key="17">
    <source>
        <dbReference type="PIRSR" id="PIRSR000167-2"/>
    </source>
</evidence>
<evidence type="ECO:0000256" key="14">
    <source>
        <dbReference type="ARBA" id="ARBA00048321"/>
    </source>
</evidence>
<dbReference type="GO" id="GO:0051539">
    <property type="term" value="F:4 iron, 4 sulfur cluster binding"/>
    <property type="evidence" value="ECO:0007669"/>
    <property type="project" value="UniProtKB-KW"/>
</dbReference>
<feature type="binding site" evidence="16">
    <location>
        <position position="185"/>
    </location>
    <ligand>
        <name>S-adenosyl-L-methionine</name>
        <dbReference type="ChEBI" id="CHEBI:59789"/>
        <label>2</label>
    </ligand>
</feature>
<dbReference type="GO" id="GO:0004109">
    <property type="term" value="F:coproporphyrinogen oxidase activity"/>
    <property type="evidence" value="ECO:0007669"/>
    <property type="project" value="InterPro"/>
</dbReference>
<comment type="similarity">
    <text evidence="3 15">Belongs to the anaerobic coproporphyrinogen-III oxidase family.</text>
</comment>
<feature type="binding site" evidence="17">
    <location>
        <position position="62"/>
    </location>
    <ligand>
        <name>[4Fe-4S] cluster</name>
        <dbReference type="ChEBI" id="CHEBI:49883"/>
        <note>4Fe-4S-S-AdoMet</note>
    </ligand>
</feature>
<dbReference type="AlphaFoldDB" id="A0A2S9JNQ9"/>
<keyword evidence="20" id="KW-1185">Reference proteome</keyword>
<evidence type="ECO:0000256" key="13">
    <source>
        <dbReference type="ARBA" id="ARBA00024295"/>
    </source>
</evidence>
<feature type="binding site" evidence="16">
    <location>
        <position position="173"/>
    </location>
    <ligand>
        <name>S-adenosyl-L-methionine</name>
        <dbReference type="ChEBI" id="CHEBI:59789"/>
        <label>2</label>
    </ligand>
</feature>
<evidence type="ECO:0000259" key="18">
    <source>
        <dbReference type="PROSITE" id="PS51918"/>
    </source>
</evidence>
<dbReference type="InterPro" id="IPR058240">
    <property type="entry name" value="rSAM_sf"/>
</dbReference>
<dbReference type="UniPathway" id="UPA00251">
    <property type="reaction ID" value="UER00323"/>
</dbReference>
<dbReference type="PANTHER" id="PTHR13932">
    <property type="entry name" value="COPROPORPHYRINIGEN III OXIDASE"/>
    <property type="match status" value="1"/>
</dbReference>
<keyword evidence="8 15" id="KW-0479">Metal-binding</keyword>
<protein>
    <recommendedName>
        <fullName evidence="15">Coproporphyrinogen-III oxidase</fullName>
        <ecNumber evidence="15">1.3.98.3</ecNumber>
    </recommendedName>
</protein>
<evidence type="ECO:0000256" key="16">
    <source>
        <dbReference type="PIRSR" id="PIRSR000167-1"/>
    </source>
</evidence>
<accession>A0A2S9JNQ9</accession>
<dbReference type="Proteomes" id="UP000238642">
    <property type="component" value="Unassembled WGS sequence"/>
</dbReference>
<dbReference type="Pfam" id="PF04055">
    <property type="entry name" value="Radical_SAM"/>
    <property type="match status" value="1"/>
</dbReference>
<feature type="binding site" evidence="17">
    <location>
        <position position="66"/>
    </location>
    <ligand>
        <name>[4Fe-4S] cluster</name>
        <dbReference type="ChEBI" id="CHEBI:49883"/>
        <note>4Fe-4S-S-AdoMet</note>
    </ligand>
</feature>
<dbReference type="NCBIfam" id="TIGR00538">
    <property type="entry name" value="hemN"/>
    <property type="match status" value="1"/>
</dbReference>
<dbReference type="SUPFAM" id="SSF102114">
    <property type="entry name" value="Radical SAM enzymes"/>
    <property type="match status" value="1"/>
</dbReference>
<evidence type="ECO:0000256" key="11">
    <source>
        <dbReference type="ARBA" id="ARBA00023014"/>
    </source>
</evidence>
<comment type="caution">
    <text evidence="19">The sequence shown here is derived from an EMBL/GenBank/DDBJ whole genome shotgun (WGS) entry which is preliminary data.</text>
</comment>
<comment type="subcellular location">
    <subcellularLocation>
        <location evidence="1 15">Cytoplasm</location>
    </subcellularLocation>
</comment>
<evidence type="ECO:0000256" key="9">
    <source>
        <dbReference type="ARBA" id="ARBA00023002"/>
    </source>
</evidence>
<feature type="binding site" evidence="16">
    <location>
        <position position="56"/>
    </location>
    <ligand>
        <name>S-adenosyl-L-methionine</name>
        <dbReference type="ChEBI" id="CHEBI:59789"/>
        <label>1</label>
    </ligand>
</feature>
<feature type="binding site" evidence="17">
    <location>
        <position position="69"/>
    </location>
    <ligand>
        <name>[4Fe-4S] cluster</name>
        <dbReference type="ChEBI" id="CHEBI:49883"/>
        <note>4Fe-4S-S-AdoMet</note>
    </ligand>
</feature>
<evidence type="ECO:0000256" key="15">
    <source>
        <dbReference type="PIRNR" id="PIRNR000167"/>
    </source>
</evidence>
<dbReference type="GO" id="GO:0051989">
    <property type="term" value="F:coproporphyrinogen dehydrogenase activity"/>
    <property type="evidence" value="ECO:0007669"/>
    <property type="project" value="UniProtKB-EC"/>
</dbReference>
<feature type="binding site" evidence="16">
    <location>
        <begin position="114"/>
        <end position="115"/>
    </location>
    <ligand>
        <name>S-adenosyl-L-methionine</name>
        <dbReference type="ChEBI" id="CHEBI:59789"/>
        <label>2</label>
    </ligand>
</feature>
<dbReference type="Gene3D" id="3.80.30.20">
    <property type="entry name" value="tm_1862 like domain"/>
    <property type="match status" value="1"/>
</dbReference>
<dbReference type="InterPro" id="IPR007197">
    <property type="entry name" value="rSAM"/>
</dbReference>
<feature type="binding site" evidence="16">
    <location>
        <position position="146"/>
    </location>
    <ligand>
        <name>S-adenosyl-L-methionine</name>
        <dbReference type="ChEBI" id="CHEBI:59789"/>
        <label>1</label>
    </ligand>
</feature>
<dbReference type="SFLD" id="SFLDS00029">
    <property type="entry name" value="Radical_SAM"/>
    <property type="match status" value="1"/>
</dbReference>
<evidence type="ECO:0000256" key="5">
    <source>
        <dbReference type="ARBA" id="ARBA00022485"/>
    </source>
</evidence>
<dbReference type="InterPro" id="IPR034505">
    <property type="entry name" value="Coproporphyrinogen-III_oxidase"/>
</dbReference>
<keyword evidence="7 15" id="KW-0949">S-adenosyl-L-methionine</keyword>
<evidence type="ECO:0000256" key="2">
    <source>
        <dbReference type="ARBA" id="ARBA00004785"/>
    </source>
</evidence>
<comment type="catalytic activity">
    <reaction evidence="14 15">
        <text>coproporphyrinogen III + 2 S-adenosyl-L-methionine = protoporphyrinogen IX + 2 5'-deoxyadenosine + 2 L-methionine + 2 CO2</text>
        <dbReference type="Rhea" id="RHEA:15425"/>
        <dbReference type="ChEBI" id="CHEBI:16526"/>
        <dbReference type="ChEBI" id="CHEBI:17319"/>
        <dbReference type="ChEBI" id="CHEBI:57307"/>
        <dbReference type="ChEBI" id="CHEBI:57309"/>
        <dbReference type="ChEBI" id="CHEBI:57844"/>
        <dbReference type="ChEBI" id="CHEBI:59789"/>
        <dbReference type="EC" id="1.3.98.3"/>
    </reaction>
</comment>
<dbReference type="InterPro" id="IPR023404">
    <property type="entry name" value="rSAM_horseshoe"/>
</dbReference>
<reference evidence="19 20" key="1">
    <citation type="submission" date="2018-02" db="EMBL/GenBank/DDBJ databases">
        <title>The draft genome of Sphingobacterium gobiense H7.</title>
        <authorList>
            <person name="Li L."/>
            <person name="Liu L."/>
            <person name="Zhang X."/>
            <person name="Wang T."/>
            <person name="Liang L."/>
        </authorList>
    </citation>
    <scope>NUCLEOTIDE SEQUENCE [LARGE SCALE GENOMIC DNA]</scope>
    <source>
        <strain evidence="19 20">ACCC 05757</strain>
    </source>
</reference>
<keyword evidence="12 15" id="KW-0627">Porphyrin biosynthesis</keyword>
<dbReference type="GO" id="GO:0046872">
    <property type="term" value="F:metal ion binding"/>
    <property type="evidence" value="ECO:0007669"/>
    <property type="project" value="UniProtKB-KW"/>
</dbReference>
<comment type="function">
    <text evidence="13">Involved in the heme biosynthesis. Catalyzes the anaerobic oxidative decarboxylation of propionate groups of rings A and B of coproporphyrinogen III to yield the vinyl groups in protoporphyrinogen IX.</text>
</comment>
<dbReference type="SMART" id="SM00729">
    <property type="entry name" value="Elp3"/>
    <property type="match status" value="1"/>
</dbReference>
<keyword evidence="11 15" id="KW-0411">Iron-sulfur</keyword>
<keyword evidence="6 15" id="KW-0963">Cytoplasm</keyword>
<comment type="cofactor">
    <cofactor evidence="15 17">
        <name>[4Fe-4S] cluster</name>
        <dbReference type="ChEBI" id="CHEBI:49883"/>
    </cofactor>
    <text evidence="15 17">Binds 1 [4Fe-4S] cluster. The cluster is coordinated with 3 cysteines and an exchangeable S-adenosyl-L-methionine.</text>
</comment>
<evidence type="ECO:0000313" key="19">
    <source>
        <dbReference type="EMBL" id="PRD54752.1"/>
    </source>
</evidence>
<feature type="binding site" evidence="16">
    <location>
        <position position="330"/>
    </location>
    <ligand>
        <name>S-adenosyl-L-methionine</name>
        <dbReference type="ChEBI" id="CHEBI:59789"/>
        <label>1</label>
    </ligand>
</feature>
<feature type="binding site" evidence="16">
    <location>
        <position position="244"/>
    </location>
    <ligand>
        <name>S-adenosyl-L-methionine</name>
        <dbReference type="ChEBI" id="CHEBI:59789"/>
        <label>2</label>
    </ligand>
</feature>
<evidence type="ECO:0000256" key="7">
    <source>
        <dbReference type="ARBA" id="ARBA00022691"/>
    </source>
</evidence>
<dbReference type="PANTHER" id="PTHR13932:SF6">
    <property type="entry name" value="OXYGEN-INDEPENDENT COPROPORPHYRINOGEN III OXIDASE"/>
    <property type="match status" value="1"/>
</dbReference>
<evidence type="ECO:0000256" key="4">
    <source>
        <dbReference type="ARBA" id="ARBA00011245"/>
    </source>
</evidence>
<dbReference type="InterPro" id="IPR006638">
    <property type="entry name" value="Elp3/MiaA/NifB-like_rSAM"/>
</dbReference>
<proteinExistence type="inferred from homology"/>
<dbReference type="InterPro" id="IPR004558">
    <property type="entry name" value="Coprogen_oxidase_HemN"/>
</dbReference>
<dbReference type="PROSITE" id="PS51918">
    <property type="entry name" value="RADICAL_SAM"/>
    <property type="match status" value="1"/>
</dbReference>
<feature type="binding site" evidence="16">
    <location>
        <position position="210"/>
    </location>
    <ligand>
        <name>S-adenosyl-L-methionine</name>
        <dbReference type="ChEBI" id="CHEBI:59789"/>
        <label>2</label>
    </ligand>
</feature>
<sequence length="451" mass="51253">MEPNNSLIAKYNVAAPRYTSYPTVPFWESDVFSSAAWGQRLKASYAEKKDDGISLYVHLPFCENLCTYCGCNTRITKNHRVEIPYISYILQEWEMYKILIDEDVIISEIHLGGGTPTFFEPANLQRLILGLLDGAVVKDGASFSFEAHPANTTKEHLLTLYNLGFRRLSLGIQDFDPNVQFLINRHQTVGDVQRVMDVAREIGYTSINFDLIYGLPLQTQNTVRDTIEKSLLMSPDRISFYSYAHVPWIKPGQRRFTEQDLPVGEAKLALYILGKQMIERKGYMDIGMDHFAQPEDALFKAALSGSLHRNFMGYADRYTPVLIGLGVSSISDAWSSFAQNVKKVEDYYKMLDEGRLPLIKGHLLHEEDEVLRRYILDMMCKGKVELKAEFSLNDAIVGRLRPLEGDGLVEFSNGNIHATQIGKSFLRNICMAFDQRLQLSKGKEQVFSQAI</sequence>
<gene>
    <name evidence="19" type="primary">hemN</name>
    <name evidence="19" type="ORF">C5749_15085</name>
</gene>
<comment type="pathway">
    <text evidence="2 15">Porphyrin-containing compound metabolism; protoporphyrin-IX biosynthesis; protoporphyrinogen-IX from coproporphyrinogen-III (AdoMet route): step 1/1.</text>
</comment>
<feature type="domain" description="Radical SAM core" evidence="18">
    <location>
        <begin position="47"/>
        <end position="284"/>
    </location>
</feature>
<dbReference type="EMBL" id="PVBS01000002">
    <property type="protein sequence ID" value="PRD54752.1"/>
    <property type="molecule type" value="Genomic_DNA"/>
</dbReference>
<dbReference type="EC" id="1.3.98.3" evidence="15"/>
<dbReference type="PIRSF" id="PIRSF000167">
    <property type="entry name" value="HemN"/>
    <property type="match status" value="1"/>
</dbReference>
<evidence type="ECO:0000313" key="20">
    <source>
        <dbReference type="Proteomes" id="UP000238642"/>
    </source>
</evidence>
<feature type="binding site" evidence="16">
    <location>
        <position position="113"/>
    </location>
    <ligand>
        <name>S-adenosyl-L-methionine</name>
        <dbReference type="ChEBI" id="CHEBI:59789"/>
        <label>1</label>
    </ligand>
</feature>
<evidence type="ECO:0000256" key="10">
    <source>
        <dbReference type="ARBA" id="ARBA00023004"/>
    </source>
</evidence>
<feature type="binding site" evidence="16">
    <location>
        <begin position="68"/>
        <end position="70"/>
    </location>
    <ligand>
        <name>S-adenosyl-L-methionine</name>
        <dbReference type="ChEBI" id="CHEBI:59789"/>
        <label>2</label>
    </ligand>
</feature>
<keyword evidence="9 15" id="KW-0560">Oxidoreductase</keyword>
<comment type="subunit">
    <text evidence="4">Monomer.</text>
</comment>